<feature type="chain" id="PRO_5012643725" description="VWFA domain-containing protein" evidence="2">
    <location>
        <begin position="25"/>
        <end position="807"/>
    </location>
</feature>
<dbReference type="InterPro" id="IPR002035">
    <property type="entry name" value="VWF_A"/>
</dbReference>
<dbReference type="SMART" id="SM00327">
    <property type="entry name" value="VWA"/>
    <property type="match status" value="3"/>
</dbReference>
<evidence type="ECO:0000313" key="4">
    <source>
        <dbReference type="EMBL" id="ORX87588.1"/>
    </source>
</evidence>
<evidence type="ECO:0000259" key="3">
    <source>
        <dbReference type="PROSITE" id="PS50234"/>
    </source>
</evidence>
<feature type="domain" description="VWFA" evidence="3">
    <location>
        <begin position="64"/>
        <end position="276"/>
    </location>
</feature>
<evidence type="ECO:0000313" key="5">
    <source>
        <dbReference type="Proteomes" id="UP000193944"/>
    </source>
</evidence>
<organism evidence="4 5">
    <name type="scientific">Anaeromyces robustus</name>
    <dbReference type="NCBI Taxonomy" id="1754192"/>
    <lineage>
        <taxon>Eukaryota</taxon>
        <taxon>Fungi</taxon>
        <taxon>Fungi incertae sedis</taxon>
        <taxon>Chytridiomycota</taxon>
        <taxon>Chytridiomycota incertae sedis</taxon>
        <taxon>Neocallimastigomycetes</taxon>
        <taxon>Neocallimastigales</taxon>
        <taxon>Neocallimastigaceae</taxon>
        <taxon>Anaeromyces</taxon>
    </lineage>
</organism>
<keyword evidence="2" id="KW-0732">Signal</keyword>
<feature type="signal peptide" evidence="2">
    <location>
        <begin position="1"/>
        <end position="24"/>
    </location>
</feature>
<dbReference type="Gene3D" id="3.40.50.410">
    <property type="entry name" value="von Willebrand factor, type A domain"/>
    <property type="match status" value="3"/>
</dbReference>
<reference evidence="4 5" key="2">
    <citation type="submission" date="2016-08" db="EMBL/GenBank/DDBJ databases">
        <title>Pervasive Adenine N6-methylation of Active Genes in Fungi.</title>
        <authorList>
            <consortium name="DOE Joint Genome Institute"/>
            <person name="Mondo S.J."/>
            <person name="Dannebaum R.O."/>
            <person name="Kuo R.C."/>
            <person name="Labutti K."/>
            <person name="Haridas S."/>
            <person name="Kuo A."/>
            <person name="Salamov A."/>
            <person name="Ahrendt S.R."/>
            <person name="Lipzen A."/>
            <person name="Sullivan W."/>
            <person name="Andreopoulos W.B."/>
            <person name="Clum A."/>
            <person name="Lindquist E."/>
            <person name="Daum C."/>
            <person name="Ramamoorthy G.K."/>
            <person name="Gryganskyi A."/>
            <person name="Culley D."/>
            <person name="Magnuson J.K."/>
            <person name="James T.Y."/>
            <person name="O'Malley M.A."/>
            <person name="Stajich J.E."/>
            <person name="Spatafora J.W."/>
            <person name="Visel A."/>
            <person name="Grigoriev I.V."/>
        </authorList>
    </citation>
    <scope>NUCLEOTIDE SEQUENCE [LARGE SCALE GENOMIC DNA]</scope>
    <source>
        <strain evidence="4 5">S4</strain>
    </source>
</reference>
<dbReference type="CDD" id="cd00198">
    <property type="entry name" value="vWFA"/>
    <property type="match status" value="3"/>
</dbReference>
<keyword evidence="5" id="KW-1185">Reference proteome</keyword>
<dbReference type="AlphaFoldDB" id="A0A1Y1XPA5"/>
<feature type="domain" description="VWFA" evidence="3">
    <location>
        <begin position="312"/>
        <end position="524"/>
    </location>
</feature>
<reference evidence="4 5" key="1">
    <citation type="submission" date="2016-08" db="EMBL/GenBank/DDBJ databases">
        <title>A Parts List for Fungal Cellulosomes Revealed by Comparative Genomics.</title>
        <authorList>
            <consortium name="DOE Joint Genome Institute"/>
            <person name="Haitjema C.H."/>
            <person name="Gilmore S.P."/>
            <person name="Henske J.K."/>
            <person name="Solomon K.V."/>
            <person name="De Groot R."/>
            <person name="Kuo A."/>
            <person name="Mondo S.J."/>
            <person name="Salamov A.A."/>
            <person name="Labutti K."/>
            <person name="Zhao Z."/>
            <person name="Chiniquy J."/>
            <person name="Barry K."/>
            <person name="Brewer H.M."/>
            <person name="Purvine S.O."/>
            <person name="Wright A.T."/>
            <person name="Boxma B."/>
            <person name="Van Alen T."/>
            <person name="Hackstein J.H."/>
            <person name="Baker S.E."/>
            <person name="Grigoriev I.V."/>
            <person name="O'Malley M.A."/>
        </authorList>
    </citation>
    <scope>NUCLEOTIDE SEQUENCE [LARGE SCALE GENOMIC DNA]</scope>
    <source>
        <strain evidence="4 5">S4</strain>
    </source>
</reference>
<name>A0A1Y1XPA5_9FUNG</name>
<accession>A0A1Y1XPA5</accession>
<protein>
    <recommendedName>
        <fullName evidence="3">VWFA domain-containing protein</fullName>
    </recommendedName>
</protein>
<dbReference type="InterPro" id="IPR036465">
    <property type="entry name" value="vWFA_dom_sf"/>
</dbReference>
<sequence length="807" mass="89195">MIITRHYIFLSILLINLFLAFNKAENVTIQCGSSNGEKCPEGYCCRKGVCFDLIKKSDVTVTENVLLVLDNSSNMKDGKMEKLNSMINDLLSKLPADVQVPYVLFADSATEAKNMASSNIPTFEIDSESTGSNFVAALESTQRFLNRWGNVKNGKHDNVVIVSGGNPILTKDDSDFGTVISKSIELVNEFKSNGVTIYTINLNDSANADAEVKSKGEIIEENDINTFMQLLSNNYDNVKITSDSNGKPKIESYNKNSSDYYRTPKGDNLDQSYEDISERVVLDIPYSTPNGKCYVNKGCETNYGEYVTVTENVLLVLDNSSNMKDGKMEKLNSMINDLLSKLPADVQVPYVLFADSATEAKNMASSNIPTFEIDSESTCSNFVAALESTQRFLNRWGNVKNGKHDNVVIVSGGNPILTKDDSDFGTVISKSIELINEFKSNGVTIYTINLNDSANADAGIKSKGEIIEENDINTFMQLLSNNYDNVKITSDSNGKAKIESYNKSSSDFYRTPKGDNLDQSYEDISERVVLDIPYSTPNGKCYVNKGCEPDYGEYVTVTENVLLVLENSSNMKDGKMEKLNSMINDLLSKLPADVQVPYVLFADSATEAKNMASSNIPTFEIDSESTGSNFVAALESTQRFLNRWGNVKNGKHDNVVIVSGGNPILTKDDSDFGTVISKSIELVNEFKSNGVTIYTINLNDSANADAEVKSKGEIIEENDINTFMQLLSNNYDDVKITSDSNGKAKIESYNKNSSDFYRTPKGDNLDQSYEDISERVVLDIPYSTPNGKCYVNKGCEPDYELNKNIYS</sequence>
<comment type="caution">
    <text evidence="4">The sequence shown here is derived from an EMBL/GenBank/DDBJ whole genome shotgun (WGS) entry which is preliminary data.</text>
</comment>
<evidence type="ECO:0000256" key="2">
    <source>
        <dbReference type="SAM" id="SignalP"/>
    </source>
</evidence>
<dbReference type="OrthoDB" id="299997at2759"/>
<proteinExistence type="predicted"/>
<dbReference type="Proteomes" id="UP000193944">
    <property type="component" value="Unassembled WGS sequence"/>
</dbReference>
<gene>
    <name evidence="4" type="ORF">BCR32DRAFT_264178</name>
</gene>
<evidence type="ECO:0000256" key="1">
    <source>
        <dbReference type="SAM" id="MobiDB-lite"/>
    </source>
</evidence>
<dbReference type="Pfam" id="PF00092">
    <property type="entry name" value="VWA"/>
    <property type="match status" value="3"/>
</dbReference>
<dbReference type="EMBL" id="MCFG01000007">
    <property type="protein sequence ID" value="ORX87588.1"/>
    <property type="molecule type" value="Genomic_DNA"/>
</dbReference>
<feature type="region of interest" description="Disordered" evidence="1">
    <location>
        <begin position="244"/>
        <end position="268"/>
    </location>
</feature>
<feature type="domain" description="VWFA" evidence="3">
    <location>
        <begin position="560"/>
        <end position="772"/>
    </location>
</feature>
<dbReference type="PROSITE" id="PS50234">
    <property type="entry name" value="VWFA"/>
    <property type="match status" value="3"/>
</dbReference>
<dbReference type="SUPFAM" id="SSF53300">
    <property type="entry name" value="vWA-like"/>
    <property type="match status" value="3"/>
</dbReference>